<dbReference type="GO" id="GO:0016787">
    <property type="term" value="F:hydrolase activity"/>
    <property type="evidence" value="ECO:0007669"/>
    <property type="project" value="UniProtKB-KW"/>
</dbReference>
<dbReference type="EMBL" id="JAOZYB010000337">
    <property type="protein sequence ID" value="MEB3965765.1"/>
    <property type="molecule type" value="Genomic_DNA"/>
</dbReference>
<reference evidence="3 4" key="1">
    <citation type="submission" date="2022-10" db="EMBL/GenBank/DDBJ databases">
        <authorList>
            <person name="Xie J."/>
            <person name="Shen N."/>
        </authorList>
    </citation>
    <scope>NUCLEOTIDE SEQUENCE [LARGE SCALE GENOMIC DNA]</scope>
    <source>
        <strain evidence="3 4">DSM 41681</strain>
    </source>
</reference>
<gene>
    <name evidence="3" type="ORF">OKJ48_36915</name>
</gene>
<organism evidence="3 4">
    <name type="scientific">Streptomyces kunmingensis</name>
    <dbReference type="NCBI Taxonomy" id="68225"/>
    <lineage>
        <taxon>Bacteria</taxon>
        <taxon>Bacillati</taxon>
        <taxon>Actinomycetota</taxon>
        <taxon>Actinomycetes</taxon>
        <taxon>Kitasatosporales</taxon>
        <taxon>Streptomycetaceae</taxon>
        <taxon>Streptomyces</taxon>
    </lineage>
</organism>
<evidence type="ECO:0000313" key="3">
    <source>
        <dbReference type="EMBL" id="MEB3965765.1"/>
    </source>
</evidence>
<dbReference type="InterPro" id="IPR029058">
    <property type="entry name" value="AB_hydrolase_fold"/>
</dbReference>
<feature type="region of interest" description="Disordered" evidence="1">
    <location>
        <begin position="79"/>
        <end position="146"/>
    </location>
</feature>
<proteinExistence type="predicted"/>
<dbReference type="InterPro" id="IPR000073">
    <property type="entry name" value="AB_hydrolase_1"/>
</dbReference>
<name>A0ABU6CPC4_9ACTN</name>
<dbReference type="RefSeq" id="WP_324774328.1">
    <property type="nucleotide sequence ID" value="NZ_BAAATS010000025.1"/>
</dbReference>
<accession>A0ABU6CPC4</accession>
<dbReference type="PANTHER" id="PTHR37946:SF1">
    <property type="entry name" value="SLL1969 PROTEIN"/>
    <property type="match status" value="1"/>
</dbReference>
<dbReference type="Gene3D" id="3.40.50.1820">
    <property type="entry name" value="alpha/beta hydrolase"/>
    <property type="match status" value="1"/>
</dbReference>
<feature type="domain" description="AB hydrolase-1" evidence="2">
    <location>
        <begin position="159"/>
        <end position="263"/>
    </location>
</feature>
<sequence length="372" mass="39612">MKVTRTLPFRPRCHLLPARLAGLSIALLKATALELAILAGHLLLYPSGILPERRHPGALPLLSSQDAALTPAELAELNGLGDHAGHTDHAAHAAHAAHATHSTQVDHAQPPTLPHKATHDATHDASPDTTRNATPDAPAELKGMGGLADAPRLPAPEKPPVLLLHGFIDNRSIFVLLRRSLAQHGRQQIESLNYSPLTCDIRTAAALLGRHVEELCERTGQERIDIVGHSLGGLIARYYVQCLGGDQRVRMLVTLGTPHAGTRVAPLADAHPIVRQMRPGSSVVEELKRPAPGCRTRFVSFWSDLDQLMVPLETACVDHADLLAQNVRVTGIGHLALPVHPAVATGIRQALDADPTREGAHAADSVGGLTVA</sequence>
<dbReference type="SUPFAM" id="SSF53474">
    <property type="entry name" value="alpha/beta-Hydrolases"/>
    <property type="match status" value="1"/>
</dbReference>
<evidence type="ECO:0000259" key="2">
    <source>
        <dbReference type="Pfam" id="PF00561"/>
    </source>
</evidence>
<dbReference type="PANTHER" id="PTHR37946">
    <property type="entry name" value="SLL1969 PROTEIN"/>
    <property type="match status" value="1"/>
</dbReference>
<keyword evidence="4" id="KW-1185">Reference proteome</keyword>
<dbReference type="Pfam" id="PF00561">
    <property type="entry name" value="Abhydrolase_1"/>
    <property type="match status" value="1"/>
</dbReference>
<keyword evidence="3" id="KW-0378">Hydrolase</keyword>
<dbReference type="Proteomes" id="UP001352223">
    <property type="component" value="Unassembled WGS sequence"/>
</dbReference>
<evidence type="ECO:0000256" key="1">
    <source>
        <dbReference type="SAM" id="MobiDB-lite"/>
    </source>
</evidence>
<protein>
    <submittedName>
        <fullName evidence="3">Alpha/beta fold hydrolase</fullName>
    </submittedName>
</protein>
<feature type="compositionally biased region" description="Basic and acidic residues" evidence="1">
    <location>
        <begin position="117"/>
        <end position="126"/>
    </location>
</feature>
<evidence type="ECO:0000313" key="4">
    <source>
        <dbReference type="Proteomes" id="UP001352223"/>
    </source>
</evidence>
<comment type="caution">
    <text evidence="3">The sequence shown here is derived from an EMBL/GenBank/DDBJ whole genome shotgun (WGS) entry which is preliminary data.</text>
</comment>